<keyword evidence="2" id="KW-1185">Reference proteome</keyword>
<dbReference type="Proteomes" id="UP000597853">
    <property type="component" value="Unassembled WGS sequence"/>
</dbReference>
<gene>
    <name evidence="1" type="ORF">GCM10010285_65330</name>
</gene>
<dbReference type="InterPro" id="IPR014942">
    <property type="entry name" value="AbiEii"/>
</dbReference>
<accession>A0ABQ2TN08</accession>
<reference evidence="2" key="1">
    <citation type="journal article" date="2019" name="Int. J. Syst. Evol. Microbiol.">
        <title>The Global Catalogue of Microorganisms (GCM) 10K type strain sequencing project: providing services to taxonomists for standard genome sequencing and annotation.</title>
        <authorList>
            <consortium name="The Broad Institute Genomics Platform"/>
            <consortium name="The Broad Institute Genome Sequencing Center for Infectious Disease"/>
            <person name="Wu L."/>
            <person name="Ma J."/>
        </authorList>
    </citation>
    <scope>NUCLEOTIDE SEQUENCE [LARGE SCALE GENOMIC DNA]</scope>
    <source>
        <strain evidence="2">JCM 4416</strain>
    </source>
</reference>
<dbReference type="Pfam" id="PF08843">
    <property type="entry name" value="AbiEii"/>
    <property type="match status" value="1"/>
</dbReference>
<evidence type="ECO:0000313" key="1">
    <source>
        <dbReference type="EMBL" id="GGS78132.1"/>
    </source>
</evidence>
<dbReference type="EMBL" id="BMTX01000049">
    <property type="protein sequence ID" value="GGS78132.1"/>
    <property type="molecule type" value="Genomic_DNA"/>
</dbReference>
<comment type="caution">
    <text evidence="1">The sequence shown here is derived from an EMBL/GenBank/DDBJ whole genome shotgun (WGS) entry which is preliminary data.</text>
</comment>
<name>A0ABQ2TN08_STREZ</name>
<sequence length="239" mass="25591">MAERPRRDNRGMTSPPLGVDAVHGRLTGDLLAVGAPYGLVLAGGEAVRAHGLVEARVSEGVDLATEHPADMAGIAGAVRAGLEGRGWAVEAPVADPLAARLVVTDEASGARWRVDLRKEVLWRPPVTTAAGPALALADLVGTRVRALADRGLPRDLVDVHAAADRWSPAELEELGRRHAPDTFDLAELLSRLTGTEWLDDRGFRAQGLDAPAIEELRRWALAWAEDIAERLVEGEDPEE</sequence>
<evidence type="ECO:0008006" key="3">
    <source>
        <dbReference type="Google" id="ProtNLM"/>
    </source>
</evidence>
<evidence type="ECO:0000313" key="2">
    <source>
        <dbReference type="Proteomes" id="UP000597853"/>
    </source>
</evidence>
<protein>
    <recommendedName>
        <fullName evidence="3">Nucleotidyltransferase AbiEii toxin of type IV toxin-antitoxin system</fullName>
    </recommendedName>
</protein>
<proteinExistence type="predicted"/>
<organism evidence="1 2">
    <name type="scientific">Streptomyces pseudogriseolus</name>
    <name type="common">Streptomyces gancidicus</name>
    <name type="synonym">Streptomyces rubiginosus</name>
    <dbReference type="NCBI Taxonomy" id="36817"/>
    <lineage>
        <taxon>Bacteria</taxon>
        <taxon>Bacillati</taxon>
        <taxon>Actinomycetota</taxon>
        <taxon>Actinomycetes</taxon>
        <taxon>Kitasatosporales</taxon>
        <taxon>Streptomycetaceae</taxon>
        <taxon>Streptomyces</taxon>
        <taxon>Streptomyces pseudogriseolus group</taxon>
    </lineage>
</organism>